<keyword evidence="2" id="KW-0175">Coiled coil</keyword>
<dbReference type="SUPFAM" id="SSF52172">
    <property type="entry name" value="CheY-like"/>
    <property type="match status" value="2"/>
</dbReference>
<dbReference type="AlphaFoldDB" id="A0A0F9EV25"/>
<evidence type="ECO:0000256" key="1">
    <source>
        <dbReference type="ARBA" id="ARBA00022553"/>
    </source>
</evidence>
<evidence type="ECO:0000259" key="4">
    <source>
        <dbReference type="PROSITE" id="PS50110"/>
    </source>
</evidence>
<gene>
    <name evidence="5" type="ORF">LCGC14_2029700</name>
</gene>
<dbReference type="EMBL" id="LAZR01023600">
    <property type="protein sequence ID" value="KKL77958.1"/>
    <property type="molecule type" value="Genomic_DNA"/>
</dbReference>
<dbReference type="PROSITE" id="PS50109">
    <property type="entry name" value="HIS_KIN"/>
    <property type="match status" value="1"/>
</dbReference>
<feature type="domain" description="Response regulatory" evidence="4">
    <location>
        <begin position="282"/>
        <end position="398"/>
    </location>
</feature>
<dbReference type="InterPro" id="IPR005467">
    <property type="entry name" value="His_kinase_dom"/>
</dbReference>
<comment type="caution">
    <text evidence="5">The sequence shown here is derived from an EMBL/GenBank/DDBJ whole genome shotgun (WGS) entry which is preliminary data.</text>
</comment>
<keyword evidence="1" id="KW-0597">Phosphoprotein</keyword>
<organism evidence="5">
    <name type="scientific">marine sediment metagenome</name>
    <dbReference type="NCBI Taxonomy" id="412755"/>
    <lineage>
        <taxon>unclassified sequences</taxon>
        <taxon>metagenomes</taxon>
        <taxon>ecological metagenomes</taxon>
    </lineage>
</organism>
<dbReference type="Gene3D" id="3.30.565.10">
    <property type="entry name" value="Histidine kinase-like ATPase, C-terminal domain"/>
    <property type="match status" value="1"/>
</dbReference>
<feature type="coiled-coil region" evidence="2">
    <location>
        <begin position="3"/>
        <end position="30"/>
    </location>
</feature>
<feature type="non-terminal residue" evidence="5">
    <location>
        <position position="1"/>
    </location>
</feature>
<dbReference type="SMART" id="SM00387">
    <property type="entry name" value="HATPase_c"/>
    <property type="match status" value="1"/>
</dbReference>
<dbReference type="Pfam" id="PF00072">
    <property type="entry name" value="Response_reg"/>
    <property type="match status" value="2"/>
</dbReference>
<accession>A0A0F9EV25</accession>
<dbReference type="SMART" id="SM00388">
    <property type="entry name" value="HisKA"/>
    <property type="match status" value="1"/>
</dbReference>
<protein>
    <recommendedName>
        <fullName evidence="6">Histidine kinase</fullName>
    </recommendedName>
</protein>
<dbReference type="Gene3D" id="1.10.287.130">
    <property type="match status" value="1"/>
</dbReference>
<name>A0A0F9EV25_9ZZZZ</name>
<dbReference type="InterPro" id="IPR003661">
    <property type="entry name" value="HisK_dim/P_dom"/>
</dbReference>
<evidence type="ECO:0000313" key="5">
    <source>
        <dbReference type="EMBL" id="KKL77958.1"/>
    </source>
</evidence>
<dbReference type="Gene3D" id="3.40.50.2300">
    <property type="match status" value="2"/>
</dbReference>
<dbReference type="GO" id="GO:0000155">
    <property type="term" value="F:phosphorelay sensor kinase activity"/>
    <property type="evidence" value="ECO:0007669"/>
    <property type="project" value="InterPro"/>
</dbReference>
<dbReference type="InterPro" id="IPR036097">
    <property type="entry name" value="HisK_dim/P_sf"/>
</dbReference>
<dbReference type="PANTHER" id="PTHR43065">
    <property type="entry name" value="SENSOR HISTIDINE KINASE"/>
    <property type="match status" value="1"/>
</dbReference>
<dbReference type="PRINTS" id="PR00344">
    <property type="entry name" value="BCTRLSENSOR"/>
</dbReference>
<evidence type="ECO:0000256" key="2">
    <source>
        <dbReference type="SAM" id="Coils"/>
    </source>
</evidence>
<dbReference type="Pfam" id="PF02518">
    <property type="entry name" value="HATPase_c"/>
    <property type="match status" value="1"/>
</dbReference>
<reference evidence="5" key="1">
    <citation type="journal article" date="2015" name="Nature">
        <title>Complex archaea that bridge the gap between prokaryotes and eukaryotes.</title>
        <authorList>
            <person name="Spang A."/>
            <person name="Saw J.H."/>
            <person name="Jorgensen S.L."/>
            <person name="Zaremba-Niedzwiedzka K."/>
            <person name="Martijn J."/>
            <person name="Lind A.E."/>
            <person name="van Eijk R."/>
            <person name="Schleper C."/>
            <person name="Guy L."/>
            <person name="Ettema T.J."/>
        </authorList>
    </citation>
    <scope>NUCLEOTIDE SEQUENCE</scope>
</reference>
<dbReference type="InterPro" id="IPR036890">
    <property type="entry name" value="HATPase_C_sf"/>
</dbReference>
<dbReference type="InterPro" id="IPR003594">
    <property type="entry name" value="HATPase_dom"/>
</dbReference>
<sequence>DLNGTLEARVDEHNKELEEVSATLRQSQKMEAIGNLAGGIAHDFNNLLQTITGSLQLAERHLEPDSQAARRITLAKKAVERGAVLASQLLSFGRRQPLEPRAVNAGRQLREMLPILGSAVGEGVTIETRIAPNLWNTLADPLNVENAMLNLSVNARDAMTGRGRLIIALENTELGQSRMQSQLDFVPGEYVMISVTDTGCGMSPEIVEQVFEPFYTTKAEGRGTGLGLAMVYGFIKQSNGHVAIQSKPGSGTTVRMYLPRTELPEVLPSEVPDVHATGGNETILLVEDDDAVRETSADLLADLGYKVLLAEDADCAMTIVEGDAQFDLLLTDVVMPGKLSSREVASEALRLRPGLKVLFTSGYARDVIVHEGRLDEGVQLLSKPYDRDGLGRKVREVLMQQDHVETPQGPSLSGLRVLLCEDDAIIRMDLSDMLASQGCNVNAVGSGRAALDFLRQGEIDMLMTDVGLPDMTGTDLAREALEYHPDLPVLFATGHQNVDGAADMRAKVITKPFDEKSLFEAMGALMES</sequence>
<feature type="domain" description="Histidine kinase" evidence="3">
    <location>
        <begin position="39"/>
        <end position="262"/>
    </location>
</feature>
<dbReference type="InterPro" id="IPR001789">
    <property type="entry name" value="Sig_transdc_resp-reg_receiver"/>
</dbReference>
<proteinExistence type="predicted"/>
<evidence type="ECO:0008006" key="6">
    <source>
        <dbReference type="Google" id="ProtNLM"/>
    </source>
</evidence>
<dbReference type="SMART" id="SM00448">
    <property type="entry name" value="REC"/>
    <property type="match status" value="2"/>
</dbReference>
<dbReference type="InterPro" id="IPR011006">
    <property type="entry name" value="CheY-like_superfamily"/>
</dbReference>
<dbReference type="PANTHER" id="PTHR43065:SF49">
    <property type="entry name" value="HISTIDINE KINASE"/>
    <property type="match status" value="1"/>
</dbReference>
<evidence type="ECO:0000259" key="3">
    <source>
        <dbReference type="PROSITE" id="PS50109"/>
    </source>
</evidence>
<dbReference type="SUPFAM" id="SSF47384">
    <property type="entry name" value="Homodimeric domain of signal transducing histidine kinase"/>
    <property type="match status" value="1"/>
</dbReference>
<dbReference type="PROSITE" id="PS50110">
    <property type="entry name" value="RESPONSE_REGULATORY"/>
    <property type="match status" value="2"/>
</dbReference>
<dbReference type="SUPFAM" id="SSF55874">
    <property type="entry name" value="ATPase domain of HSP90 chaperone/DNA topoisomerase II/histidine kinase"/>
    <property type="match status" value="1"/>
</dbReference>
<feature type="domain" description="Response regulatory" evidence="4">
    <location>
        <begin position="416"/>
        <end position="526"/>
    </location>
</feature>
<dbReference type="InterPro" id="IPR004358">
    <property type="entry name" value="Sig_transdc_His_kin-like_C"/>
</dbReference>